<keyword evidence="2" id="KW-1185">Reference proteome</keyword>
<dbReference type="STRING" id="1210090.GCA_001613185_02651"/>
<dbReference type="RefSeq" id="WP_067508384.1">
    <property type="nucleotide sequence ID" value="NZ_QNRE01000003.1"/>
</dbReference>
<name>A0A366DTW2_9NOCA</name>
<evidence type="ECO:0000313" key="1">
    <source>
        <dbReference type="EMBL" id="RBO92704.1"/>
    </source>
</evidence>
<accession>A0A366DTW2</accession>
<proteinExistence type="predicted"/>
<sequence>MSVDLAGELCRLEEEGSTGVLRAGDGVFHFSDGAITSVDCPRTTGLERLAVEAGVVTTEDWRRAGSGDAAPLLKKPKLETLAVLSVYDAAYFVLTSDAAPEFRPTPPHWLSGVCRVRPRALVRECVRRGDSGPWLADLVDRVPVVPARRVPQERVTLTGGQAEVLAAADARRSIAGIARELGRTTYGCLVAVRDLTEAGLIAPPEAVPAVAVSRGSDGVARRGPRHARVESAEFSDSVGLVRHSPTQAGSPALPLRRRAQASVPVPAADRWQPVDRDLLVRLRVALRELT</sequence>
<reference evidence="1 2" key="1">
    <citation type="submission" date="2018-06" db="EMBL/GenBank/DDBJ databases">
        <title>Genomic Encyclopedia of Type Strains, Phase IV (KMG-IV): sequencing the most valuable type-strain genomes for metagenomic binning, comparative biology and taxonomic classification.</title>
        <authorList>
            <person name="Goeker M."/>
        </authorList>
    </citation>
    <scope>NUCLEOTIDE SEQUENCE [LARGE SCALE GENOMIC DNA]</scope>
    <source>
        <strain evidence="1 2">DSM 44599</strain>
    </source>
</reference>
<protein>
    <submittedName>
        <fullName evidence="1">Uncharacterized protein</fullName>
    </submittedName>
</protein>
<dbReference type="Proteomes" id="UP000252586">
    <property type="component" value="Unassembled WGS sequence"/>
</dbReference>
<organism evidence="1 2">
    <name type="scientific">Nocardia puris</name>
    <dbReference type="NCBI Taxonomy" id="208602"/>
    <lineage>
        <taxon>Bacteria</taxon>
        <taxon>Bacillati</taxon>
        <taxon>Actinomycetota</taxon>
        <taxon>Actinomycetes</taxon>
        <taxon>Mycobacteriales</taxon>
        <taxon>Nocardiaceae</taxon>
        <taxon>Nocardia</taxon>
    </lineage>
</organism>
<dbReference type="AlphaFoldDB" id="A0A366DTW2"/>
<dbReference type="OrthoDB" id="3538879at2"/>
<evidence type="ECO:0000313" key="2">
    <source>
        <dbReference type="Proteomes" id="UP000252586"/>
    </source>
</evidence>
<dbReference type="EMBL" id="QNRE01000003">
    <property type="protein sequence ID" value="RBO92704.1"/>
    <property type="molecule type" value="Genomic_DNA"/>
</dbReference>
<comment type="caution">
    <text evidence="1">The sequence shown here is derived from an EMBL/GenBank/DDBJ whole genome shotgun (WGS) entry which is preliminary data.</text>
</comment>
<gene>
    <name evidence="1" type="ORF">DFR74_103348</name>
</gene>